<evidence type="ECO:0000256" key="3">
    <source>
        <dbReference type="ARBA" id="ARBA00022833"/>
    </source>
</evidence>
<evidence type="ECO:0000256" key="5">
    <source>
        <dbReference type="PROSITE-ProRule" id="PRU00125"/>
    </source>
</evidence>
<feature type="domain" description="LIM zinc-binding" evidence="7">
    <location>
        <begin position="183"/>
        <end position="245"/>
    </location>
</feature>
<dbReference type="PROSITE" id="PS00478">
    <property type="entry name" value="LIM_DOMAIN_1"/>
    <property type="match status" value="1"/>
</dbReference>
<accession>A0A5K3FTX3</accession>
<dbReference type="PROSITE" id="PS50023">
    <property type="entry name" value="LIM_DOMAIN_2"/>
    <property type="match status" value="2"/>
</dbReference>
<keyword evidence="3 5" id="KW-0862">Zinc</keyword>
<proteinExistence type="predicted"/>
<dbReference type="GO" id="GO:0046872">
    <property type="term" value="F:metal ion binding"/>
    <property type="evidence" value="ECO:0007669"/>
    <property type="project" value="UniProtKB-KW"/>
</dbReference>
<evidence type="ECO:0000256" key="6">
    <source>
        <dbReference type="SAM" id="MobiDB-lite"/>
    </source>
</evidence>
<organism evidence="8">
    <name type="scientific">Mesocestoides corti</name>
    <name type="common">Flatworm</name>
    <dbReference type="NCBI Taxonomy" id="53468"/>
    <lineage>
        <taxon>Eukaryota</taxon>
        <taxon>Metazoa</taxon>
        <taxon>Spiralia</taxon>
        <taxon>Lophotrochozoa</taxon>
        <taxon>Platyhelminthes</taxon>
        <taxon>Cestoda</taxon>
        <taxon>Eucestoda</taxon>
        <taxon>Cyclophyllidea</taxon>
        <taxon>Mesocestoididae</taxon>
        <taxon>Mesocestoides</taxon>
    </lineage>
</organism>
<name>A0A5K3FTX3_MESCO</name>
<dbReference type="AlphaFoldDB" id="A0A5K3FTX3"/>
<dbReference type="InterPro" id="IPR050945">
    <property type="entry name" value="LMO_RBTN_TF"/>
</dbReference>
<protein>
    <submittedName>
        <fullName evidence="8">LIM zinc-binding domain-containing protein</fullName>
    </submittedName>
</protein>
<evidence type="ECO:0000256" key="1">
    <source>
        <dbReference type="ARBA" id="ARBA00022723"/>
    </source>
</evidence>
<keyword evidence="2" id="KW-0677">Repeat</keyword>
<keyword evidence="1 5" id="KW-0479">Metal-binding</keyword>
<evidence type="ECO:0000256" key="2">
    <source>
        <dbReference type="ARBA" id="ARBA00022737"/>
    </source>
</evidence>
<feature type="compositionally biased region" description="Pro residues" evidence="6">
    <location>
        <begin position="253"/>
        <end position="264"/>
    </location>
</feature>
<evidence type="ECO:0000259" key="7">
    <source>
        <dbReference type="PROSITE" id="PS50023"/>
    </source>
</evidence>
<dbReference type="SUPFAM" id="SSF57716">
    <property type="entry name" value="Glucocorticoid receptor-like (DNA-binding domain)"/>
    <property type="match status" value="3"/>
</dbReference>
<dbReference type="Gene3D" id="2.10.110.10">
    <property type="entry name" value="Cysteine Rich Protein"/>
    <property type="match status" value="2"/>
</dbReference>
<dbReference type="Pfam" id="PF00412">
    <property type="entry name" value="LIM"/>
    <property type="match status" value="2"/>
</dbReference>
<feature type="region of interest" description="Disordered" evidence="6">
    <location>
        <begin position="1"/>
        <end position="90"/>
    </location>
</feature>
<dbReference type="PANTHER" id="PTHR45787">
    <property type="entry name" value="LD11652P"/>
    <property type="match status" value="1"/>
</dbReference>
<dbReference type="PANTHER" id="PTHR45787:SF13">
    <property type="entry name" value="LD11652P"/>
    <property type="match status" value="1"/>
</dbReference>
<evidence type="ECO:0000256" key="4">
    <source>
        <dbReference type="ARBA" id="ARBA00023038"/>
    </source>
</evidence>
<keyword evidence="4 5" id="KW-0440">LIM domain</keyword>
<feature type="region of interest" description="Disordered" evidence="6">
    <location>
        <begin position="246"/>
        <end position="272"/>
    </location>
</feature>
<dbReference type="InterPro" id="IPR001781">
    <property type="entry name" value="Znf_LIM"/>
</dbReference>
<feature type="compositionally biased region" description="Polar residues" evidence="6">
    <location>
        <begin position="39"/>
        <end position="66"/>
    </location>
</feature>
<sequence>ACRDQPAINHGSKSQTHTHTYPRLNRQAFPSVMMPRDQAASQSPPTASNQTTNPDVASPQSNNAISPYSLPEVSRPSPLTESGHPVRRTSTPKVANVAEIQPFFSVSAVHLQDRQPNGNVCAGCGLVIWDRTLLSALDRNWHNHCLKCHLCGGRLADMGASFFLRSNMFFCRQDYLKLFGVAGVCTACQTTIPPDEMVMRCHKTVYHLRCFNCSLCHSPLLPGERYLQVNGSLFCEHEFARLLPTSQASSTPPASPAVPAPPPTTSASPSTLRPILSPQVLNAGGGVFGGSAVANQSCCAAPESSSGSTNDIVTQRQKKVDSRRCPLQVC</sequence>
<reference evidence="8" key="1">
    <citation type="submission" date="2019-11" db="UniProtKB">
        <authorList>
            <consortium name="WormBaseParasite"/>
        </authorList>
    </citation>
    <scope>IDENTIFICATION</scope>
</reference>
<evidence type="ECO:0000313" key="8">
    <source>
        <dbReference type="WBParaSite" id="MCU_011674-RA"/>
    </source>
</evidence>
<dbReference type="WBParaSite" id="MCU_011674-RA">
    <property type="protein sequence ID" value="MCU_011674-RA"/>
    <property type="gene ID" value="MCU_011674"/>
</dbReference>
<dbReference type="SMART" id="SM00132">
    <property type="entry name" value="LIM"/>
    <property type="match status" value="2"/>
</dbReference>
<feature type="domain" description="LIM zinc-binding" evidence="7">
    <location>
        <begin position="119"/>
        <end position="181"/>
    </location>
</feature>